<evidence type="ECO:0000256" key="4">
    <source>
        <dbReference type="HAMAP-Rule" id="MF_01368"/>
    </source>
</evidence>
<proteinExistence type="inferred from homology"/>
<sequence length="117" mass="13333">MRHLKSGRHFNRNHNQRKALMRNLCTALLDSGRITTTEAKAKELRRWVDRLITTAKADDVAARRRVAEDISDSGVADKLFSNLMPRFRERPGGYTRIIHKGPRLGDAAPMVIIELVD</sequence>
<dbReference type="PROSITE" id="PS01167">
    <property type="entry name" value="RIBOSOMAL_L17"/>
    <property type="match status" value="1"/>
</dbReference>
<evidence type="ECO:0000256" key="3">
    <source>
        <dbReference type="ARBA" id="ARBA00023274"/>
    </source>
</evidence>
<dbReference type="Pfam" id="PF01196">
    <property type="entry name" value="Ribosomal_L17"/>
    <property type="match status" value="1"/>
</dbReference>
<evidence type="ECO:0000256" key="2">
    <source>
        <dbReference type="ARBA" id="ARBA00022980"/>
    </source>
</evidence>
<gene>
    <name evidence="4 6" type="primary">rplQ</name>
    <name evidence="6" type="ORF">JF888_02640</name>
</gene>
<dbReference type="RefSeq" id="WP_338176469.1">
    <property type="nucleotide sequence ID" value="NZ_JAEKNQ010000013.1"/>
</dbReference>
<evidence type="ECO:0000256" key="5">
    <source>
        <dbReference type="RuleBase" id="RU000660"/>
    </source>
</evidence>
<accession>A0A934KFR0</accession>
<dbReference type="GO" id="GO:0005840">
    <property type="term" value="C:ribosome"/>
    <property type="evidence" value="ECO:0007669"/>
    <property type="project" value="UniProtKB-KW"/>
</dbReference>
<evidence type="ECO:0000313" key="6">
    <source>
        <dbReference type="EMBL" id="MBJ7602083.1"/>
    </source>
</evidence>
<comment type="similarity">
    <text evidence="1 4 5">Belongs to the bacterial ribosomal protein bL17 family.</text>
</comment>
<organism evidence="6 7">
    <name type="scientific">Candidatus Dormiibacter inghamiae</name>
    <dbReference type="NCBI Taxonomy" id="3127013"/>
    <lineage>
        <taxon>Bacteria</taxon>
        <taxon>Bacillati</taxon>
        <taxon>Candidatus Dormiibacterota</taxon>
        <taxon>Candidatus Dormibacteria</taxon>
        <taxon>Candidatus Dormibacterales</taxon>
        <taxon>Candidatus Dormibacteraceae</taxon>
        <taxon>Candidatus Dormiibacter</taxon>
    </lineage>
</organism>
<dbReference type="SUPFAM" id="SSF64263">
    <property type="entry name" value="Prokaryotic ribosomal protein L17"/>
    <property type="match status" value="1"/>
</dbReference>
<comment type="caution">
    <text evidence="6">The sequence shown here is derived from an EMBL/GenBank/DDBJ whole genome shotgun (WGS) entry which is preliminary data.</text>
</comment>
<dbReference type="NCBIfam" id="TIGR00059">
    <property type="entry name" value="L17"/>
    <property type="match status" value="1"/>
</dbReference>
<dbReference type="Gene3D" id="3.90.1030.10">
    <property type="entry name" value="Ribosomal protein L17"/>
    <property type="match status" value="1"/>
</dbReference>
<keyword evidence="2 4" id="KW-0689">Ribosomal protein</keyword>
<dbReference type="PANTHER" id="PTHR14413">
    <property type="entry name" value="RIBOSOMAL PROTEIN L17"/>
    <property type="match status" value="1"/>
</dbReference>
<dbReference type="InterPro" id="IPR000456">
    <property type="entry name" value="Ribosomal_bL17"/>
</dbReference>
<dbReference type="GO" id="GO:1990904">
    <property type="term" value="C:ribonucleoprotein complex"/>
    <property type="evidence" value="ECO:0007669"/>
    <property type="project" value="UniProtKB-KW"/>
</dbReference>
<dbReference type="GO" id="GO:0006412">
    <property type="term" value="P:translation"/>
    <property type="evidence" value="ECO:0007669"/>
    <property type="project" value="UniProtKB-UniRule"/>
</dbReference>
<dbReference type="PANTHER" id="PTHR14413:SF16">
    <property type="entry name" value="LARGE RIBOSOMAL SUBUNIT PROTEIN BL17M"/>
    <property type="match status" value="1"/>
</dbReference>
<dbReference type="Proteomes" id="UP000620075">
    <property type="component" value="Unassembled WGS sequence"/>
</dbReference>
<keyword evidence="3 4" id="KW-0687">Ribonucleoprotein</keyword>
<dbReference type="InterPro" id="IPR036373">
    <property type="entry name" value="Ribosomal_bL17_sf"/>
</dbReference>
<protein>
    <recommendedName>
        <fullName evidence="4">Large ribosomal subunit protein bL17</fullName>
    </recommendedName>
</protein>
<reference evidence="6 7" key="1">
    <citation type="submission" date="2020-10" db="EMBL/GenBank/DDBJ databases">
        <title>Ca. Dormibacterota MAGs.</title>
        <authorList>
            <person name="Montgomery K."/>
        </authorList>
    </citation>
    <scope>NUCLEOTIDE SEQUENCE [LARGE SCALE GENOMIC DNA]</scope>
    <source>
        <strain evidence="6">SC8811_S16_3</strain>
    </source>
</reference>
<evidence type="ECO:0000313" key="7">
    <source>
        <dbReference type="Proteomes" id="UP000620075"/>
    </source>
</evidence>
<name>A0A934KFR0_9BACT</name>
<comment type="subunit">
    <text evidence="4">Part of the 50S ribosomal subunit. Contacts protein L32.</text>
</comment>
<evidence type="ECO:0000256" key="1">
    <source>
        <dbReference type="ARBA" id="ARBA00008777"/>
    </source>
</evidence>
<dbReference type="EMBL" id="JAEKNQ010000013">
    <property type="protein sequence ID" value="MBJ7602083.1"/>
    <property type="molecule type" value="Genomic_DNA"/>
</dbReference>
<dbReference type="FunFam" id="3.90.1030.10:FF:000001">
    <property type="entry name" value="50S ribosomal protein L17"/>
    <property type="match status" value="1"/>
</dbReference>
<dbReference type="AlphaFoldDB" id="A0A934KFR0"/>
<dbReference type="InterPro" id="IPR047859">
    <property type="entry name" value="Ribosomal_bL17_CS"/>
</dbReference>
<dbReference type="HAMAP" id="MF_01368">
    <property type="entry name" value="Ribosomal_bL17"/>
    <property type="match status" value="1"/>
</dbReference>